<dbReference type="SUPFAM" id="SSF49899">
    <property type="entry name" value="Concanavalin A-like lectins/glucanases"/>
    <property type="match status" value="1"/>
</dbReference>
<evidence type="ECO:0000259" key="1">
    <source>
        <dbReference type="PROSITE" id="PS50188"/>
    </source>
</evidence>
<organism evidence="3 4">
    <name type="scientific">Bonamia ostreae</name>
    <dbReference type="NCBI Taxonomy" id="126728"/>
    <lineage>
        <taxon>Eukaryota</taxon>
        <taxon>Sar</taxon>
        <taxon>Rhizaria</taxon>
        <taxon>Endomyxa</taxon>
        <taxon>Ascetosporea</taxon>
        <taxon>Haplosporida</taxon>
        <taxon>Bonamia</taxon>
    </lineage>
</organism>
<comment type="caution">
    <text evidence="3">The sequence shown here is derived from an EMBL/GenBank/DDBJ whole genome shotgun (WGS) entry which is preliminary data.</text>
</comment>
<dbReference type="CDD" id="cd12885">
    <property type="entry name" value="SPRY_RanBP_like"/>
    <property type="match status" value="1"/>
</dbReference>
<proteinExistence type="predicted"/>
<dbReference type="InterPro" id="IPR003877">
    <property type="entry name" value="SPRY_dom"/>
</dbReference>
<evidence type="ECO:0000259" key="2">
    <source>
        <dbReference type="PROSITE" id="PS50897"/>
    </source>
</evidence>
<dbReference type="Proteomes" id="UP001439008">
    <property type="component" value="Unassembled WGS sequence"/>
</dbReference>
<reference evidence="3 4" key="1">
    <citation type="journal article" date="2024" name="BMC Biol.">
        <title>Comparative genomics of Ascetosporea gives new insight into the evolutionary basis for animal parasitism in Rhizaria.</title>
        <authorList>
            <person name="Hiltunen Thoren M."/>
            <person name="Onut-Brannstrom I."/>
            <person name="Alfjorden A."/>
            <person name="Peckova H."/>
            <person name="Swords F."/>
            <person name="Hooper C."/>
            <person name="Holzer A.S."/>
            <person name="Bass D."/>
            <person name="Burki F."/>
        </authorList>
    </citation>
    <scope>NUCLEOTIDE SEQUENCE [LARGE SCALE GENOMIC DNA]</scope>
    <source>
        <strain evidence="3">20-A016</strain>
    </source>
</reference>
<dbReference type="Pfam" id="PF10607">
    <property type="entry name" value="CTLH"/>
    <property type="match status" value="1"/>
</dbReference>
<feature type="domain" description="CTLH" evidence="2">
    <location>
        <begin position="258"/>
        <end position="313"/>
    </location>
</feature>
<dbReference type="Gene3D" id="2.60.120.920">
    <property type="match status" value="1"/>
</dbReference>
<feature type="domain" description="B30.2/SPRY" evidence="1">
    <location>
        <begin position="1"/>
        <end position="183"/>
    </location>
</feature>
<dbReference type="PROSITE" id="PS50896">
    <property type="entry name" value="LISH"/>
    <property type="match status" value="1"/>
</dbReference>
<dbReference type="InterPro" id="IPR006594">
    <property type="entry name" value="LisH"/>
</dbReference>
<evidence type="ECO:0000313" key="4">
    <source>
        <dbReference type="Proteomes" id="UP001439008"/>
    </source>
</evidence>
<dbReference type="InterPro" id="IPR043136">
    <property type="entry name" value="B30.2/SPRY_sf"/>
</dbReference>
<protein>
    <submittedName>
        <fullName evidence="3">Uncharacterized protein</fullName>
    </submittedName>
</protein>
<dbReference type="PANTHER" id="PTHR12864">
    <property type="entry name" value="RAN BINDING PROTEIN 9-RELATED"/>
    <property type="match status" value="1"/>
</dbReference>
<dbReference type="EMBL" id="JBDODL010000226">
    <property type="protein sequence ID" value="MES1919208.1"/>
    <property type="molecule type" value="Genomic_DNA"/>
</dbReference>
<gene>
    <name evidence="3" type="ORF">MHBO_001069</name>
</gene>
<evidence type="ECO:0000313" key="3">
    <source>
        <dbReference type="EMBL" id="MES1919208.1"/>
    </source>
</evidence>
<dbReference type="InterPro" id="IPR044736">
    <property type="entry name" value="Gid1/RanBPM/SPLA_SPRY"/>
</dbReference>
<dbReference type="PROSITE" id="PS50188">
    <property type="entry name" value="B302_SPRY"/>
    <property type="match status" value="1"/>
</dbReference>
<name>A0ABV2AIL0_9EUKA</name>
<sequence length="433" mass="49390">MDIPKKDYYTDSNSAKPNCFHIENVPWPIKIYPDRVHAICKLSIDRGGTIRSEQPLPINQFFYYFEVDIIKLKKKITIGMIHKNFDPKQEIECNNMSSSFGYGTDGAGTNQQKLIFPRSRESVKDGDVLGCGILFNYAEMFFTQNGKIIDGMLFENIESAHYAAVSLGGLGDEIKVNFGQKKFACENVNKIVKNLCEDYMRRIMIKPSLEISDNLVSSFVSEYLIHHGYHQTLSALENKPNVDLTTNTSESRKKIIETMLIRRQVSDFILDGKPQKALNLVRKNFGNLDSDIDFALRCQIFSHTLLEKGLEPALLVAEIELKPYLAPHWNHVYDDAVKNVLSHIAFCKIEKNDQIVNDSNVLSNAPCYNKKHLQKLSELVNENILSILGINHSDPLELFFKQLVVVDAVQRAKRGYYGSPFCIEQDDYDNEDD</sequence>
<dbReference type="InterPro" id="IPR006595">
    <property type="entry name" value="CTLH_C"/>
</dbReference>
<dbReference type="InterPro" id="IPR050618">
    <property type="entry name" value="Ubq-SigPath_Reg"/>
</dbReference>
<dbReference type="InterPro" id="IPR024964">
    <property type="entry name" value="CTLH/CRA"/>
</dbReference>
<keyword evidence="4" id="KW-1185">Reference proteome</keyword>
<dbReference type="InterPro" id="IPR013320">
    <property type="entry name" value="ConA-like_dom_sf"/>
</dbReference>
<dbReference type="InterPro" id="IPR001870">
    <property type="entry name" value="B30.2/SPRY"/>
</dbReference>
<dbReference type="Pfam" id="PF00622">
    <property type="entry name" value="SPRY"/>
    <property type="match status" value="1"/>
</dbReference>
<dbReference type="PROSITE" id="PS50897">
    <property type="entry name" value="CTLH"/>
    <property type="match status" value="1"/>
</dbReference>
<accession>A0ABV2AIL0</accession>